<proteinExistence type="predicted"/>
<evidence type="ECO:0000313" key="1">
    <source>
        <dbReference type="EMBL" id="MBP1468124.1"/>
    </source>
</evidence>
<dbReference type="EMBL" id="SIJK02000056">
    <property type="protein sequence ID" value="MBP1468124.1"/>
    <property type="molecule type" value="Genomic_DNA"/>
</dbReference>
<protein>
    <recommendedName>
        <fullName evidence="3">Transposase</fullName>
    </recommendedName>
</protein>
<dbReference type="Proteomes" id="UP001193081">
    <property type="component" value="Unassembled WGS sequence"/>
</dbReference>
<gene>
    <name evidence="1" type="ORF">EYB53_020595</name>
</gene>
<accession>A0ABS4DF97</accession>
<sequence length="52" mass="5721">MTLLSDATAASREGVLAALDGLATQVSEHIQQHMQKLPPWKMKPRHTTPLLT</sequence>
<evidence type="ECO:0008006" key="3">
    <source>
        <dbReference type="Google" id="ProtNLM"/>
    </source>
</evidence>
<evidence type="ECO:0000313" key="2">
    <source>
        <dbReference type="Proteomes" id="UP001193081"/>
    </source>
</evidence>
<comment type="caution">
    <text evidence="1">The sequence shown here is derived from an EMBL/GenBank/DDBJ whole genome shotgun (WGS) entry which is preliminary data.</text>
</comment>
<dbReference type="RefSeq" id="WP_167857517.1">
    <property type="nucleotide sequence ID" value="NZ_SIJK02000056.1"/>
</dbReference>
<reference evidence="1 2" key="1">
    <citation type="submission" date="2021-03" db="EMBL/GenBank/DDBJ databases">
        <authorList>
            <person name="Grouzdev D.S."/>
        </authorList>
    </citation>
    <scope>NUCLEOTIDE SEQUENCE [LARGE SCALE GENOMIC DNA]</scope>
    <source>
        <strain evidence="1 2">M50-1</strain>
    </source>
</reference>
<name>A0ABS4DF97_9CHLR</name>
<keyword evidence="2" id="KW-1185">Reference proteome</keyword>
<organism evidence="1 2">
    <name type="scientific">Candidatus Chloroploca mongolica</name>
    <dbReference type="NCBI Taxonomy" id="2528176"/>
    <lineage>
        <taxon>Bacteria</taxon>
        <taxon>Bacillati</taxon>
        <taxon>Chloroflexota</taxon>
        <taxon>Chloroflexia</taxon>
        <taxon>Chloroflexales</taxon>
        <taxon>Chloroflexineae</taxon>
        <taxon>Oscillochloridaceae</taxon>
        <taxon>Candidatus Chloroploca</taxon>
    </lineage>
</organism>